<dbReference type="GO" id="GO:0004180">
    <property type="term" value="F:carboxypeptidase activity"/>
    <property type="evidence" value="ECO:0007669"/>
    <property type="project" value="TreeGrafter"/>
</dbReference>
<dbReference type="GO" id="GO:0016324">
    <property type="term" value="C:apical plasma membrane"/>
    <property type="evidence" value="ECO:0007669"/>
    <property type="project" value="UniProtKB-SubCell"/>
</dbReference>
<dbReference type="Pfam" id="PF02225">
    <property type="entry name" value="PA"/>
    <property type="match status" value="1"/>
</dbReference>
<keyword evidence="15" id="KW-0482">Metalloprotease</keyword>
<dbReference type="Pfam" id="PF04253">
    <property type="entry name" value="TFR_dimer"/>
    <property type="match status" value="1"/>
</dbReference>
<evidence type="ECO:0000256" key="6">
    <source>
        <dbReference type="ARBA" id="ARBA00022475"/>
    </source>
</evidence>
<dbReference type="Gene3D" id="3.40.630.10">
    <property type="entry name" value="Zn peptidases"/>
    <property type="match status" value="1"/>
</dbReference>
<dbReference type="SUPFAM" id="SSF47672">
    <property type="entry name" value="Transferrin receptor-like dimerisation domain"/>
    <property type="match status" value="1"/>
</dbReference>
<evidence type="ECO:0000259" key="23">
    <source>
        <dbReference type="Pfam" id="PF04253"/>
    </source>
</evidence>
<name>A0A3Q4BRE1_MOLML</name>
<evidence type="ECO:0000256" key="4">
    <source>
        <dbReference type="ARBA" id="ARBA00011738"/>
    </source>
</evidence>
<dbReference type="FunFam" id="3.40.630.10:FF:000101">
    <property type="entry name" value="N-acetylated alpha-linked acidic dipeptidase like 1"/>
    <property type="match status" value="1"/>
</dbReference>
<keyword evidence="12" id="KW-0106">Calcium</keyword>
<comment type="function">
    <text evidence="19">Aminopeptidase with broad substrate specificity. Has lower activity with substrates that have Asp or Glu in the P2' position, or Pro in the P3' position. Lacks activity with substrates that have both Pro in the P3' position and Asp or Glu in the P2' position. Lacks carboxypeptidase activity. Lacks dipeptidyl-peptidase IV type activity.</text>
</comment>
<comment type="cofactor">
    <cofactor evidence="1">
        <name>Zn(2+)</name>
        <dbReference type="ChEBI" id="CHEBI:29105"/>
    </cofactor>
</comment>
<keyword evidence="18" id="KW-0325">Glycoprotein</keyword>
<dbReference type="GO" id="GO:0006508">
    <property type="term" value="P:proteolysis"/>
    <property type="evidence" value="ECO:0007669"/>
    <property type="project" value="UniProtKB-KW"/>
</dbReference>
<dbReference type="SUPFAM" id="SSF53187">
    <property type="entry name" value="Zn-dependent exopeptidases"/>
    <property type="match status" value="1"/>
</dbReference>
<keyword evidence="6" id="KW-1003">Cell membrane</keyword>
<dbReference type="AlphaFoldDB" id="A0A3Q4BRE1"/>
<dbReference type="InterPro" id="IPR003137">
    <property type="entry name" value="PA_domain"/>
</dbReference>
<keyword evidence="13" id="KW-0735">Signal-anchor</keyword>
<reference evidence="25" key="1">
    <citation type="submission" date="2025-08" db="UniProtKB">
        <authorList>
            <consortium name="Ensembl"/>
        </authorList>
    </citation>
    <scope>IDENTIFICATION</scope>
</reference>
<evidence type="ECO:0000256" key="12">
    <source>
        <dbReference type="ARBA" id="ARBA00022837"/>
    </source>
</evidence>
<comment type="similarity">
    <text evidence="3">Belongs to the peptidase M28 family. M28B subfamily.</text>
</comment>
<evidence type="ECO:0000256" key="20">
    <source>
        <dbReference type="ARBA" id="ARBA00068168"/>
    </source>
</evidence>
<keyword evidence="5" id="KW-0031">Aminopeptidase</keyword>
<sequence length="737" mass="81198">MIKVLITLLCCAVALTVGILIGHYGIIRSSSSPPSWVTDVKKNVDESFIETFLAEVDTLQIQENLRELTKVPHMATTAGDEQTVQFMLKRWQDAESGLDQAWREEYMVYLSFPDPKNPNKVTVVSPTNTVLHTAREKEKNYTSDQNDPEVVQPYAAYSPAGHLKGKLVYANQGKPSDYQRLNQTMVLKGTIAITRYGGVGRAAKAINAAPYGVLGVLVYTDPLDINDGLMSDINETYPHSWYLPPSGVERGSFKSHFGDLLTPYLAAKGNQQLQWYIKFIIISPIGFEDAYILICALDGAAAPADWQGAFNCTYNFGGPGFKTTSAFNNGEVKLDIFNYEEVKSSANVMGVIRGSVEPDRYVLYGNHRDSWVHGAIDPSSGTSVMLELTRVLGKMVKQGKWRPRRSIIFGSWGAEEFGLIGSAEYTEQYLAKLSERAVAYINVDIAVFANATLRASGMPSLQNIIFKAAKQVSAPGVDSTSVYDNWIKYSNRTSPAHGVIPGMGYLTGAGSDYAAFVHYLGIASMDISYTYDKSKTNARIYPAYHTAYDTFDYCSKYIDPGFVSHQAIARTVGNVLIRLADSLLLPLNCSDYAESLEDYLNTAVTLYGNELGPKNISMEPLKRAVASFRKAATDLEQMILSSDLANETPLKVRMINDQLMLLDRAFLDPLAFPDKYAYRHVIWASSSAGKATFPGLADAYANAESSGQFSDWEDVHYHLSVLSQAIEGAASMLVDVI</sequence>
<keyword evidence="16" id="KW-0472">Membrane</keyword>
<evidence type="ECO:0000256" key="21">
    <source>
        <dbReference type="ARBA" id="ARBA00081462"/>
    </source>
</evidence>
<dbReference type="GO" id="GO:0004177">
    <property type="term" value="F:aminopeptidase activity"/>
    <property type="evidence" value="ECO:0007669"/>
    <property type="project" value="UniProtKB-KW"/>
</dbReference>
<feature type="domain" description="PA" evidence="22">
    <location>
        <begin position="164"/>
        <end position="252"/>
    </location>
</feature>
<evidence type="ECO:0000256" key="18">
    <source>
        <dbReference type="ARBA" id="ARBA00023180"/>
    </source>
</evidence>
<keyword evidence="8" id="KW-0812">Transmembrane</keyword>
<dbReference type="InterPro" id="IPR039373">
    <property type="entry name" value="Peptidase_M28B"/>
</dbReference>
<evidence type="ECO:0000256" key="13">
    <source>
        <dbReference type="ARBA" id="ARBA00022968"/>
    </source>
</evidence>
<dbReference type="InterPro" id="IPR036757">
    <property type="entry name" value="TFR-like_dimer_dom_sf"/>
</dbReference>
<evidence type="ECO:0000256" key="15">
    <source>
        <dbReference type="ARBA" id="ARBA00023049"/>
    </source>
</evidence>
<dbReference type="Ensembl" id="ENSMMOT00000024123.1">
    <property type="protein sequence ID" value="ENSMMOP00000023727.1"/>
    <property type="gene ID" value="ENSMMOG00000018060.1"/>
</dbReference>
<feature type="domain" description="Peptidase M28" evidence="24">
    <location>
        <begin position="347"/>
        <end position="556"/>
    </location>
</feature>
<dbReference type="InterPro" id="IPR046450">
    <property type="entry name" value="PA_dom_sf"/>
</dbReference>
<dbReference type="GO" id="GO:0046872">
    <property type="term" value="F:metal ion binding"/>
    <property type="evidence" value="ECO:0007669"/>
    <property type="project" value="UniProtKB-KW"/>
</dbReference>
<evidence type="ECO:0000256" key="16">
    <source>
        <dbReference type="ARBA" id="ARBA00023136"/>
    </source>
</evidence>
<dbReference type="FunFam" id="1.20.930.40:FF:000001">
    <property type="entry name" value="N-acetylated-alpha-linked acidic dipeptidase 2"/>
    <property type="match status" value="1"/>
</dbReference>
<dbReference type="OMA" id="YPRKDGR"/>
<evidence type="ECO:0000256" key="9">
    <source>
        <dbReference type="ARBA" id="ARBA00022723"/>
    </source>
</evidence>
<evidence type="ECO:0000256" key="17">
    <source>
        <dbReference type="ARBA" id="ARBA00023157"/>
    </source>
</evidence>
<evidence type="ECO:0000256" key="14">
    <source>
        <dbReference type="ARBA" id="ARBA00022989"/>
    </source>
</evidence>
<evidence type="ECO:0000259" key="22">
    <source>
        <dbReference type="Pfam" id="PF02225"/>
    </source>
</evidence>
<reference evidence="25" key="2">
    <citation type="submission" date="2025-09" db="UniProtKB">
        <authorList>
            <consortium name="Ensembl"/>
        </authorList>
    </citation>
    <scope>IDENTIFICATION</scope>
</reference>
<evidence type="ECO:0000256" key="11">
    <source>
        <dbReference type="ARBA" id="ARBA00022833"/>
    </source>
</evidence>
<organism evidence="25 26">
    <name type="scientific">Mola mola</name>
    <name type="common">Ocean sunfish</name>
    <name type="synonym">Tetraodon mola</name>
    <dbReference type="NCBI Taxonomy" id="94237"/>
    <lineage>
        <taxon>Eukaryota</taxon>
        <taxon>Metazoa</taxon>
        <taxon>Chordata</taxon>
        <taxon>Craniata</taxon>
        <taxon>Vertebrata</taxon>
        <taxon>Euteleostomi</taxon>
        <taxon>Actinopterygii</taxon>
        <taxon>Neopterygii</taxon>
        <taxon>Teleostei</taxon>
        <taxon>Neoteleostei</taxon>
        <taxon>Acanthomorphata</taxon>
        <taxon>Eupercaria</taxon>
        <taxon>Tetraodontiformes</taxon>
        <taxon>Molidae</taxon>
        <taxon>Mola</taxon>
    </lineage>
</organism>
<dbReference type="FunFam" id="3.50.30.30:FF:000021">
    <property type="entry name" value="N-acetylated alpha-linked acidic dipeptidase-like 1"/>
    <property type="match status" value="1"/>
</dbReference>
<accession>A0A3Q4BRE1</accession>
<dbReference type="InterPro" id="IPR007484">
    <property type="entry name" value="Peptidase_M28"/>
</dbReference>
<evidence type="ECO:0000313" key="25">
    <source>
        <dbReference type="Ensembl" id="ENSMMOP00000023727.1"/>
    </source>
</evidence>
<evidence type="ECO:0000256" key="1">
    <source>
        <dbReference type="ARBA" id="ARBA00001947"/>
    </source>
</evidence>
<keyword evidence="10" id="KW-0378">Hydrolase</keyword>
<dbReference type="SUPFAM" id="SSF52025">
    <property type="entry name" value="PA domain"/>
    <property type="match status" value="1"/>
</dbReference>
<dbReference type="Pfam" id="PF04389">
    <property type="entry name" value="Peptidase_M28"/>
    <property type="match status" value="1"/>
</dbReference>
<dbReference type="InterPro" id="IPR007365">
    <property type="entry name" value="TFR-like_dimer_dom"/>
</dbReference>
<dbReference type="Gene3D" id="3.50.30.30">
    <property type="match status" value="1"/>
</dbReference>
<comment type="subcellular location">
    <subcellularLocation>
        <location evidence="2">Apical cell membrane</location>
        <topology evidence="2">Single-pass type II membrane protein</topology>
    </subcellularLocation>
</comment>
<evidence type="ECO:0000256" key="7">
    <source>
        <dbReference type="ARBA" id="ARBA00022670"/>
    </source>
</evidence>
<evidence type="ECO:0000259" key="24">
    <source>
        <dbReference type="Pfam" id="PF04389"/>
    </source>
</evidence>
<dbReference type="PANTHER" id="PTHR10404">
    <property type="entry name" value="N-ACETYLATED-ALPHA-LINKED ACIDIC DIPEPTIDASE"/>
    <property type="match status" value="1"/>
</dbReference>
<keyword evidence="7" id="KW-0645">Protease</keyword>
<dbReference type="CDD" id="cd02121">
    <property type="entry name" value="PA_GCPII_like"/>
    <property type="match status" value="1"/>
</dbReference>
<keyword evidence="17" id="KW-1015">Disulfide bond</keyword>
<keyword evidence="11" id="KW-0862">Zinc</keyword>
<dbReference type="CDD" id="cd08022">
    <property type="entry name" value="M28_PSMA_like"/>
    <property type="match status" value="1"/>
</dbReference>
<keyword evidence="14" id="KW-1133">Transmembrane helix</keyword>
<feature type="domain" description="Transferrin receptor-like dimerisation" evidence="23">
    <location>
        <begin position="616"/>
        <end position="733"/>
    </location>
</feature>
<dbReference type="PANTHER" id="PTHR10404:SF50">
    <property type="entry name" value="AMINOPEPTIDASE NAALADL1"/>
    <property type="match status" value="1"/>
</dbReference>
<protein>
    <recommendedName>
        <fullName evidence="20">Aminopeptidase NAALADL1</fullName>
    </recommendedName>
    <alternativeName>
        <fullName evidence="21">N-acetylated-alpha-linked acidic dipeptidase-like protein</fullName>
    </alternativeName>
</protein>
<evidence type="ECO:0000256" key="8">
    <source>
        <dbReference type="ARBA" id="ARBA00022692"/>
    </source>
</evidence>
<evidence type="ECO:0000256" key="5">
    <source>
        <dbReference type="ARBA" id="ARBA00022438"/>
    </source>
</evidence>
<dbReference type="GO" id="GO:0008237">
    <property type="term" value="F:metallopeptidase activity"/>
    <property type="evidence" value="ECO:0007669"/>
    <property type="project" value="UniProtKB-KW"/>
</dbReference>
<keyword evidence="26" id="KW-1185">Reference proteome</keyword>
<evidence type="ECO:0000256" key="19">
    <source>
        <dbReference type="ARBA" id="ARBA00059290"/>
    </source>
</evidence>
<comment type="subunit">
    <text evidence="4">Homodimer.</text>
</comment>
<evidence type="ECO:0000256" key="2">
    <source>
        <dbReference type="ARBA" id="ARBA00004655"/>
    </source>
</evidence>
<evidence type="ECO:0000256" key="3">
    <source>
        <dbReference type="ARBA" id="ARBA00005634"/>
    </source>
</evidence>
<proteinExistence type="inferred from homology"/>
<dbReference type="Gene3D" id="1.20.930.40">
    <property type="entry name" value="Transferrin receptor-like, dimerisation domain"/>
    <property type="match status" value="1"/>
</dbReference>
<evidence type="ECO:0000313" key="26">
    <source>
        <dbReference type="Proteomes" id="UP000261620"/>
    </source>
</evidence>
<dbReference type="STRING" id="94237.ENSMMOP00000023727"/>
<dbReference type="Proteomes" id="UP000261620">
    <property type="component" value="Unplaced"/>
</dbReference>
<evidence type="ECO:0000256" key="10">
    <source>
        <dbReference type="ARBA" id="ARBA00022801"/>
    </source>
</evidence>
<keyword evidence="9" id="KW-0479">Metal-binding</keyword>